<evidence type="ECO:0000256" key="2">
    <source>
        <dbReference type="ARBA" id="ARBA00022448"/>
    </source>
</evidence>
<evidence type="ECO:0000256" key="1">
    <source>
        <dbReference type="ARBA" id="ARBA00005417"/>
    </source>
</evidence>
<feature type="domain" description="ABC transporter" evidence="7">
    <location>
        <begin position="21"/>
        <end position="254"/>
    </location>
</feature>
<dbReference type="OrthoDB" id="9776369at2"/>
<comment type="caution">
    <text evidence="8">The sequence shown here is derived from an EMBL/GenBank/DDBJ whole genome shotgun (WGS) entry which is preliminary data.</text>
</comment>
<keyword evidence="2" id="KW-0813">Transport</keyword>
<evidence type="ECO:0000256" key="4">
    <source>
        <dbReference type="ARBA" id="ARBA00022741"/>
    </source>
</evidence>
<dbReference type="SUPFAM" id="SSF52540">
    <property type="entry name" value="P-loop containing nucleoside triphosphate hydrolases"/>
    <property type="match status" value="1"/>
</dbReference>
<dbReference type="GO" id="GO:0015807">
    <property type="term" value="P:L-amino acid transport"/>
    <property type="evidence" value="ECO:0007669"/>
    <property type="project" value="TreeGrafter"/>
</dbReference>
<gene>
    <name evidence="8" type="ORF">C667_10635</name>
</gene>
<sequence>MTKQMQGGAAPSNAGAKNPVLEVKDLCVSYGKVEALTDASLTVGEGQIVTVIGPNGAGKTTMLSAIMGVLGSRGQVAFDGSVEGVPEVERMVARGMTLVPEKRELFGEMSVEDNLVLGAFQRYRMGKRDHAQTLEEVYALFPRLKERRDQHAGTMSGGERQMLAVGRALMAKPKLLMLDEPSLGLAPLIVREIFRIIGELRRRGVSILLVEQNARAALQVADYAYVLETGQIAMQGPAHELADDPRVIEAYLGLGGKHQAMLST</sequence>
<dbReference type="Gene3D" id="3.40.50.300">
    <property type="entry name" value="P-loop containing nucleotide triphosphate hydrolases"/>
    <property type="match status" value="1"/>
</dbReference>
<organism evidence="8 9">
    <name type="scientific">Thauera phenylacetica B4P</name>
    <dbReference type="NCBI Taxonomy" id="1234382"/>
    <lineage>
        <taxon>Bacteria</taxon>
        <taxon>Pseudomonadati</taxon>
        <taxon>Pseudomonadota</taxon>
        <taxon>Betaproteobacteria</taxon>
        <taxon>Rhodocyclales</taxon>
        <taxon>Zoogloeaceae</taxon>
        <taxon>Thauera</taxon>
    </lineage>
</organism>
<dbReference type="AlphaFoldDB" id="N6ZY67"/>
<dbReference type="Pfam" id="PF00005">
    <property type="entry name" value="ABC_tran"/>
    <property type="match status" value="1"/>
</dbReference>
<accession>N6ZY67</accession>
<dbReference type="GO" id="GO:0005524">
    <property type="term" value="F:ATP binding"/>
    <property type="evidence" value="ECO:0007669"/>
    <property type="project" value="UniProtKB-KW"/>
</dbReference>
<dbReference type="CDD" id="cd03224">
    <property type="entry name" value="ABC_TM1139_LivF_branched"/>
    <property type="match status" value="1"/>
</dbReference>
<evidence type="ECO:0000256" key="5">
    <source>
        <dbReference type="ARBA" id="ARBA00022840"/>
    </source>
</evidence>
<dbReference type="InterPro" id="IPR017871">
    <property type="entry name" value="ABC_transporter-like_CS"/>
</dbReference>
<evidence type="ECO:0000313" key="9">
    <source>
        <dbReference type="Proteomes" id="UP000013047"/>
    </source>
</evidence>
<dbReference type="InterPro" id="IPR003593">
    <property type="entry name" value="AAA+_ATPase"/>
</dbReference>
<name>N6ZY67_9RHOO</name>
<evidence type="ECO:0000256" key="6">
    <source>
        <dbReference type="ARBA" id="ARBA00022970"/>
    </source>
</evidence>
<keyword evidence="4" id="KW-0547">Nucleotide-binding</keyword>
<reference evidence="8 9" key="1">
    <citation type="submission" date="2012-09" db="EMBL/GenBank/DDBJ databases">
        <title>Draft Genome Sequences of 6 Strains from Genus Thauera.</title>
        <authorList>
            <person name="Liu B."/>
            <person name="Shapleigh J.P."/>
            <person name="Frostegard A.H."/>
        </authorList>
    </citation>
    <scope>NUCLEOTIDE SEQUENCE [LARGE SCALE GENOMIC DNA]</scope>
    <source>
        <strain evidence="8 9">B4P</strain>
    </source>
</reference>
<dbReference type="SMART" id="SM00382">
    <property type="entry name" value="AAA"/>
    <property type="match status" value="1"/>
</dbReference>
<evidence type="ECO:0000313" key="8">
    <source>
        <dbReference type="EMBL" id="ENO97084.1"/>
    </source>
</evidence>
<keyword evidence="9" id="KW-1185">Reference proteome</keyword>
<dbReference type="InterPro" id="IPR003439">
    <property type="entry name" value="ABC_transporter-like_ATP-bd"/>
</dbReference>
<dbReference type="GO" id="GO:0016887">
    <property type="term" value="F:ATP hydrolysis activity"/>
    <property type="evidence" value="ECO:0007669"/>
    <property type="project" value="InterPro"/>
</dbReference>
<proteinExistence type="inferred from homology"/>
<evidence type="ECO:0000256" key="3">
    <source>
        <dbReference type="ARBA" id="ARBA00022475"/>
    </source>
</evidence>
<dbReference type="PANTHER" id="PTHR43820">
    <property type="entry name" value="HIGH-AFFINITY BRANCHED-CHAIN AMINO ACID TRANSPORT ATP-BINDING PROTEIN LIVF"/>
    <property type="match status" value="1"/>
</dbReference>
<dbReference type="EMBL" id="AMXF01000065">
    <property type="protein sequence ID" value="ENO97084.1"/>
    <property type="molecule type" value="Genomic_DNA"/>
</dbReference>
<evidence type="ECO:0000259" key="7">
    <source>
        <dbReference type="PROSITE" id="PS50893"/>
    </source>
</evidence>
<keyword evidence="5" id="KW-0067">ATP-binding</keyword>
<protein>
    <submittedName>
        <fullName evidence="8">ABC transporter</fullName>
    </submittedName>
</protein>
<dbReference type="RefSeq" id="WP_004362484.1">
    <property type="nucleotide sequence ID" value="NZ_AMXF01000065.1"/>
</dbReference>
<comment type="similarity">
    <text evidence="1">Belongs to the ABC transporter superfamily.</text>
</comment>
<dbReference type="InterPro" id="IPR052156">
    <property type="entry name" value="BCAA_Transport_ATP-bd_LivF"/>
</dbReference>
<dbReference type="Proteomes" id="UP000013047">
    <property type="component" value="Unassembled WGS sequence"/>
</dbReference>
<dbReference type="PROSITE" id="PS00211">
    <property type="entry name" value="ABC_TRANSPORTER_1"/>
    <property type="match status" value="1"/>
</dbReference>
<dbReference type="PROSITE" id="PS50893">
    <property type="entry name" value="ABC_TRANSPORTER_2"/>
    <property type="match status" value="1"/>
</dbReference>
<keyword evidence="3" id="KW-0472">Membrane</keyword>
<dbReference type="PANTHER" id="PTHR43820:SF6">
    <property type="entry name" value="ABC TRANSPORTER ATP-BINDING PROTEIN"/>
    <property type="match status" value="1"/>
</dbReference>
<keyword evidence="3" id="KW-1003">Cell membrane</keyword>
<dbReference type="InterPro" id="IPR027417">
    <property type="entry name" value="P-loop_NTPase"/>
</dbReference>
<dbReference type="GO" id="GO:0015658">
    <property type="term" value="F:branched-chain amino acid transmembrane transporter activity"/>
    <property type="evidence" value="ECO:0007669"/>
    <property type="project" value="TreeGrafter"/>
</dbReference>
<keyword evidence="6" id="KW-0029">Amino-acid transport</keyword>